<dbReference type="SUPFAM" id="SSF52266">
    <property type="entry name" value="SGNH hydrolase"/>
    <property type="match status" value="1"/>
</dbReference>
<dbReference type="Proteomes" id="UP000031671">
    <property type="component" value="Unassembled WGS sequence"/>
</dbReference>
<dbReference type="GO" id="GO:0016788">
    <property type="term" value="F:hydrolase activity, acting on ester bonds"/>
    <property type="evidence" value="ECO:0007669"/>
    <property type="project" value="UniProtKB-ARBA"/>
</dbReference>
<gene>
    <name evidence="1" type="ORF">JCM19231_8</name>
</gene>
<evidence type="ECO:0000313" key="1">
    <source>
        <dbReference type="EMBL" id="GAM58793.1"/>
    </source>
</evidence>
<protein>
    <recommendedName>
        <fullName evidence="3">SGNH hydrolase-type esterase domain-containing protein</fullName>
    </recommendedName>
</protein>
<sequence>MYRKIFTKLRSIFCDEVLVIGDSHVEVFRHQKIQSKYLNKYFNVCSVGGATVSGLINPNSKTQALPIFKDAISNSKAKTIIVNLGEVDTGFVIWYRAEKNKVDIDFTLEQAVDNYISFLDYLVSTKNNVICISAPLPTITDNQEWGDVANLRRSVKTTQKDRTELTLKFNEKIAYYCESKKIAYLSLDSLSLGIDGTVKSKLLNPDPTDHHYNQDVYAEMLIDSITNYL</sequence>
<dbReference type="EMBL" id="BBRZ01000105">
    <property type="protein sequence ID" value="GAM58793.1"/>
    <property type="molecule type" value="Genomic_DNA"/>
</dbReference>
<dbReference type="InterPro" id="IPR036514">
    <property type="entry name" value="SGNH_hydro_sf"/>
</dbReference>
<organism evidence="1 2">
    <name type="scientific">Vibrio ishigakensis</name>
    <dbReference type="NCBI Taxonomy" id="1481914"/>
    <lineage>
        <taxon>Bacteria</taxon>
        <taxon>Pseudomonadati</taxon>
        <taxon>Pseudomonadota</taxon>
        <taxon>Gammaproteobacteria</taxon>
        <taxon>Vibrionales</taxon>
        <taxon>Vibrionaceae</taxon>
        <taxon>Vibrio</taxon>
    </lineage>
</organism>
<dbReference type="CDD" id="cd00229">
    <property type="entry name" value="SGNH_hydrolase"/>
    <property type="match status" value="1"/>
</dbReference>
<comment type="caution">
    <text evidence="1">The sequence shown here is derived from an EMBL/GenBank/DDBJ whole genome shotgun (WGS) entry which is preliminary data.</text>
</comment>
<accession>A0A0B8P6B5</accession>
<reference evidence="1 2" key="1">
    <citation type="submission" date="2015-01" db="EMBL/GenBank/DDBJ databases">
        <title>Vibrio sp. C1 JCM 19231 whole genome shotgun sequence.</title>
        <authorList>
            <person name="Sawabe T."/>
            <person name="Meirelles P."/>
            <person name="Feng G."/>
            <person name="Sayaka M."/>
            <person name="Hattori M."/>
            <person name="Ohkuma M."/>
        </authorList>
    </citation>
    <scope>NUCLEOTIDE SEQUENCE [LARGE SCALE GENOMIC DNA]</scope>
    <source>
        <strain evidence="2">JCM 19231</strain>
    </source>
</reference>
<evidence type="ECO:0008006" key="3">
    <source>
        <dbReference type="Google" id="ProtNLM"/>
    </source>
</evidence>
<dbReference type="AlphaFoldDB" id="A0A0B8P6B5"/>
<keyword evidence="2" id="KW-1185">Reference proteome</keyword>
<evidence type="ECO:0000313" key="2">
    <source>
        <dbReference type="Proteomes" id="UP000031671"/>
    </source>
</evidence>
<name>A0A0B8P6B5_9VIBR</name>
<proteinExistence type="predicted"/>
<dbReference type="RefSeq" id="WP_261835806.1">
    <property type="nucleotide sequence ID" value="NZ_AP024882.1"/>
</dbReference>
<reference evidence="1 2" key="2">
    <citation type="submission" date="2015-01" db="EMBL/GenBank/DDBJ databases">
        <authorList>
            <consortium name="NBRP consortium"/>
            <person name="Sawabe T."/>
            <person name="Meirelles P."/>
            <person name="Feng G."/>
            <person name="Sayaka M."/>
            <person name="Hattori M."/>
            <person name="Ohkuma M."/>
        </authorList>
    </citation>
    <scope>NUCLEOTIDE SEQUENCE [LARGE SCALE GENOMIC DNA]</scope>
    <source>
        <strain evidence="2">JCM 19231</strain>
    </source>
</reference>
<dbReference type="Gene3D" id="3.40.50.1110">
    <property type="entry name" value="SGNH hydrolase"/>
    <property type="match status" value="1"/>
</dbReference>